<feature type="region of interest" description="Disordered" evidence="4">
    <location>
        <begin position="39"/>
        <end position="73"/>
    </location>
</feature>
<feature type="domain" description="Polypeptide-transport-associated ShlB-type" evidence="7">
    <location>
        <begin position="96"/>
        <end position="172"/>
    </location>
</feature>
<evidence type="ECO:0000313" key="9">
    <source>
        <dbReference type="EMBL" id="CRY56928.1"/>
    </source>
</evidence>
<dbReference type="Proteomes" id="UP000043316">
    <property type="component" value="Unassembled WGS sequence"/>
</dbReference>
<evidence type="ECO:0000259" key="6">
    <source>
        <dbReference type="Pfam" id="PF03865"/>
    </source>
</evidence>
<dbReference type="InterPro" id="IPR005565">
    <property type="entry name" value="Hemolysn_activator_HlyB_C"/>
</dbReference>
<name>A0A0H5M0D7_YERIN</name>
<dbReference type="AlphaFoldDB" id="A0A0H5M0D7"/>
<dbReference type="Gene3D" id="2.40.160.50">
    <property type="entry name" value="membrane protein fhac: a member of the omp85/tpsb transporter family"/>
    <property type="match status" value="1"/>
</dbReference>
<protein>
    <submittedName>
        <fullName evidence="9">Putative hemolysin activator protein</fullName>
    </submittedName>
</protein>
<evidence type="ECO:0000256" key="1">
    <source>
        <dbReference type="ARBA" id="ARBA00022452"/>
    </source>
</evidence>
<keyword evidence="2 5" id="KW-0812">Transmembrane</keyword>
<dbReference type="Pfam" id="PF08479">
    <property type="entry name" value="POTRA_2"/>
    <property type="match status" value="1"/>
</dbReference>
<organism evidence="9 10">
    <name type="scientific">Yersinia intermedia</name>
    <dbReference type="NCBI Taxonomy" id="631"/>
    <lineage>
        <taxon>Bacteria</taxon>
        <taxon>Pseudomonadati</taxon>
        <taxon>Pseudomonadota</taxon>
        <taxon>Gammaproteobacteria</taxon>
        <taxon>Enterobacterales</taxon>
        <taxon>Yersiniaceae</taxon>
        <taxon>Yersinia</taxon>
    </lineage>
</organism>
<dbReference type="Gene3D" id="3.10.20.310">
    <property type="entry name" value="membrane protein fhac"/>
    <property type="match status" value="1"/>
</dbReference>
<gene>
    <name evidence="9" type="primary">fhaC</name>
    <name evidence="9" type="ORF">ERS008476_03975</name>
</gene>
<evidence type="ECO:0000259" key="8">
    <source>
        <dbReference type="Pfam" id="PF17287"/>
    </source>
</evidence>
<reference evidence="10" key="1">
    <citation type="submission" date="2015-03" db="EMBL/GenBank/DDBJ databases">
        <authorList>
            <consortium name="Pathogen Informatics"/>
        </authorList>
    </citation>
    <scope>NUCLEOTIDE SEQUENCE [LARGE SCALE GENOMIC DNA]</scope>
    <source>
        <strain evidence="10">R148</strain>
    </source>
</reference>
<evidence type="ECO:0000256" key="3">
    <source>
        <dbReference type="ARBA" id="ARBA00023237"/>
    </source>
</evidence>
<dbReference type="PANTHER" id="PTHR34597:SF3">
    <property type="entry name" value="OUTER MEMBRANE TRANSPORTER CDIB"/>
    <property type="match status" value="1"/>
</dbReference>
<proteinExistence type="predicted"/>
<dbReference type="InterPro" id="IPR051544">
    <property type="entry name" value="TPS_OM_transporter"/>
</dbReference>
<dbReference type="PANTHER" id="PTHR34597">
    <property type="entry name" value="SLR1661 PROTEIN"/>
    <property type="match status" value="1"/>
</dbReference>
<dbReference type="GO" id="GO:0046819">
    <property type="term" value="P:protein secretion by the type V secretion system"/>
    <property type="evidence" value="ECO:0007669"/>
    <property type="project" value="TreeGrafter"/>
</dbReference>
<evidence type="ECO:0000259" key="7">
    <source>
        <dbReference type="Pfam" id="PF08479"/>
    </source>
</evidence>
<accession>A0A0H5M0D7</accession>
<feature type="domain" description="Haemolysin activator HlyB C-terminal" evidence="6">
    <location>
        <begin position="234"/>
        <end position="554"/>
    </location>
</feature>
<dbReference type="InterPro" id="IPR027282">
    <property type="entry name" value="TPS"/>
</dbReference>
<dbReference type="InterPro" id="IPR013686">
    <property type="entry name" value="Polypept-transport_assoc_ShlB"/>
</dbReference>
<evidence type="ECO:0000313" key="10">
    <source>
        <dbReference type="Proteomes" id="UP000043316"/>
    </source>
</evidence>
<keyword evidence="1" id="KW-1134">Transmembrane beta strand</keyword>
<dbReference type="PIRSF" id="PIRSF029745">
    <property type="entry name" value="FhaC"/>
    <property type="match status" value="1"/>
</dbReference>
<evidence type="ECO:0000256" key="4">
    <source>
        <dbReference type="SAM" id="MobiDB-lite"/>
    </source>
</evidence>
<feature type="domain" description="ShlB POTRA" evidence="8">
    <location>
        <begin position="173"/>
        <end position="229"/>
    </location>
</feature>
<evidence type="ECO:0000256" key="5">
    <source>
        <dbReference type="SAM" id="Phobius"/>
    </source>
</evidence>
<keyword evidence="5" id="KW-1133">Transmembrane helix</keyword>
<keyword evidence="3" id="KW-0998">Cell outer membrane</keyword>
<dbReference type="InterPro" id="IPR035251">
    <property type="entry name" value="ShlB_POTRA"/>
</dbReference>
<evidence type="ECO:0000256" key="2">
    <source>
        <dbReference type="ARBA" id="ARBA00022692"/>
    </source>
</evidence>
<keyword evidence="5" id="KW-0472">Membrane</keyword>
<dbReference type="GO" id="GO:0008320">
    <property type="term" value="F:protein transmembrane transporter activity"/>
    <property type="evidence" value="ECO:0007669"/>
    <property type="project" value="TreeGrafter"/>
</dbReference>
<dbReference type="GO" id="GO:0098046">
    <property type="term" value="C:type V protein secretion system complex"/>
    <property type="evidence" value="ECO:0007669"/>
    <property type="project" value="TreeGrafter"/>
</dbReference>
<sequence length="594" mass="66769">MFYFIKNLNVNRVYLICSIAISLTLVSLMTYAQVQPPQLSNQASNASRELDRLERSRTREMIQDEKRRESEIRRQNDALTEHLENESSLLNSQHKFLINKINIENDDVYAHSPQRQKIILRYQNTEMGQKEIMELVKELTNFYVGKGYVTTLVTVLPGSLREGILNLDVLWGKISGFSVEGEPPKFFERTRLFSAIPFASGSKLNMSDLDQGLDNLLRVSRTDKLQIVPSDDFGYSVLDLRDSKYFPISLSLGVNNSGRQDDGWHQYNSTLTVNNFAGFNDSLSFYYAYNDLRANTDNQSSWSMNYSLPLGYWLLDASLYRSEYEKVIGGYYGGYHSEGTSQRASAKLSRVLFRDSVGRFSAYTKVEGRDNTNKIEDIKIGVSSKKYSSITLGVNRVGVLWGGGLFWDLSSTAGVPWFGAAWKDEPDLKGFDLNYVKYNAMISWSKLLAQSGPVSLSYEVNSGLQLTKDILVSDGKQSIGDEYTVRGYKEDSVSGHNGGYISNTVQMPISINKYGVWQISPFVGYDLGFIKNNCTYDMGSCPAEYLTGAAIGIKAIGSNFSSSLTLGYPLTKPSTLRGSDIDSTTLSYRFDLRF</sequence>
<dbReference type="Pfam" id="PF17287">
    <property type="entry name" value="POTRA_3"/>
    <property type="match status" value="1"/>
</dbReference>
<feature type="transmembrane region" description="Helical" evidence="5">
    <location>
        <begin position="12"/>
        <end position="32"/>
    </location>
</feature>
<dbReference type="EMBL" id="CWJI01000019">
    <property type="protein sequence ID" value="CRY56928.1"/>
    <property type="molecule type" value="Genomic_DNA"/>
</dbReference>
<feature type="compositionally biased region" description="Basic and acidic residues" evidence="4">
    <location>
        <begin position="48"/>
        <end position="73"/>
    </location>
</feature>
<dbReference type="Pfam" id="PF03865">
    <property type="entry name" value="ShlB"/>
    <property type="match status" value="1"/>
</dbReference>